<feature type="region of interest" description="Disordered" evidence="1">
    <location>
        <begin position="166"/>
        <end position="185"/>
    </location>
</feature>
<keyword evidence="3" id="KW-1185">Reference proteome</keyword>
<name>W1NTE7_AMBTC</name>
<feature type="compositionally biased region" description="Basic and acidic residues" evidence="1">
    <location>
        <begin position="77"/>
        <end position="109"/>
    </location>
</feature>
<dbReference type="AlphaFoldDB" id="W1NTE7"/>
<feature type="region of interest" description="Disordered" evidence="1">
    <location>
        <begin position="259"/>
        <end position="282"/>
    </location>
</feature>
<dbReference type="Gramene" id="ERN00702">
    <property type="protein sequence ID" value="ERN00702"/>
    <property type="gene ID" value="AMTR_s00106p00078380"/>
</dbReference>
<accession>W1NTE7</accession>
<proteinExistence type="predicted"/>
<feature type="region of interest" description="Disordered" evidence="1">
    <location>
        <begin position="361"/>
        <end position="414"/>
    </location>
</feature>
<feature type="compositionally biased region" description="Basic and acidic residues" evidence="1">
    <location>
        <begin position="383"/>
        <end position="414"/>
    </location>
</feature>
<dbReference type="Proteomes" id="UP000017836">
    <property type="component" value="Unassembled WGS sequence"/>
</dbReference>
<organism evidence="2 3">
    <name type="scientific">Amborella trichopoda</name>
    <dbReference type="NCBI Taxonomy" id="13333"/>
    <lineage>
        <taxon>Eukaryota</taxon>
        <taxon>Viridiplantae</taxon>
        <taxon>Streptophyta</taxon>
        <taxon>Embryophyta</taxon>
        <taxon>Tracheophyta</taxon>
        <taxon>Spermatophyta</taxon>
        <taxon>Magnoliopsida</taxon>
        <taxon>Amborellales</taxon>
        <taxon>Amborellaceae</taxon>
        <taxon>Amborella</taxon>
    </lineage>
</organism>
<reference evidence="3" key="1">
    <citation type="journal article" date="2013" name="Science">
        <title>The Amborella genome and the evolution of flowering plants.</title>
        <authorList>
            <consortium name="Amborella Genome Project"/>
        </authorList>
    </citation>
    <scope>NUCLEOTIDE SEQUENCE [LARGE SCALE GENOMIC DNA]</scope>
</reference>
<evidence type="ECO:0000256" key="1">
    <source>
        <dbReference type="SAM" id="MobiDB-lite"/>
    </source>
</evidence>
<protein>
    <submittedName>
        <fullName evidence="2">Uncharacterized protein</fullName>
    </submittedName>
</protein>
<feature type="compositionally biased region" description="Basic and acidic residues" evidence="1">
    <location>
        <begin position="56"/>
        <end position="70"/>
    </location>
</feature>
<feature type="compositionally biased region" description="Basic and acidic residues" evidence="1">
    <location>
        <begin position="140"/>
        <end position="154"/>
    </location>
</feature>
<dbReference type="HOGENOM" id="CLU_544413_0_0_1"/>
<gene>
    <name evidence="2" type="ORF">AMTR_s00106p00078380</name>
</gene>
<dbReference type="KEGG" id="atr:18428771"/>
<sequence length="501" mass="54750">MPPGSKKRAKEKAKKRKEMGEVHPPTNIQPSVKVGDASLRRASLAEEESAKSPVHKGMEHSEEEEANHSELEEEVNGDGKRDIVISEEKEGINGEEKKSGSSVLEKEDETKIEHVDFLPEVEVKDLTSGDFTESSVIEPVSKDGGIKEEKDEVGPKSSTQHVDFLQESGVNTPISDDSSKLPVTETEGSIAVPIEQSNELGLNSFTPFIKRVDDFLQDVGVNSSISDKSSELGLNAFTPFIQRVDNFLQEGGVNSSISDGISKLSFTEPESDSKEKNESGLGSSIPLIESVHSFPETEVKSLILDELSKLSVTEQESTTKEEKEELGLNSSPVLIEHVELLQESECSSSISDALSKLPVAEAENETKGENDELGLNPVASSVDKSESSGKEKNENTSPIDRSKDEENTPTKEIRVENVSTRSLVRESCSEVVSLPVSCIQDQPITLPTFPYPVPELERSKDIAKPESSDSKPVSVWPLQARPRSLWSCCGLLDVFFRGSRD</sequence>
<dbReference type="EMBL" id="KI394815">
    <property type="protein sequence ID" value="ERN00702.1"/>
    <property type="molecule type" value="Genomic_DNA"/>
</dbReference>
<evidence type="ECO:0000313" key="3">
    <source>
        <dbReference type="Proteomes" id="UP000017836"/>
    </source>
</evidence>
<feature type="region of interest" description="Disordered" evidence="1">
    <location>
        <begin position="134"/>
        <end position="159"/>
    </location>
</feature>
<evidence type="ECO:0000313" key="2">
    <source>
        <dbReference type="EMBL" id="ERN00702.1"/>
    </source>
</evidence>
<feature type="region of interest" description="Disordered" evidence="1">
    <location>
        <begin position="1"/>
        <end position="109"/>
    </location>
</feature>
<feature type="compositionally biased region" description="Basic residues" evidence="1">
    <location>
        <begin position="1"/>
        <end position="17"/>
    </location>
</feature>